<dbReference type="InterPro" id="IPR031778">
    <property type="entry name" value="Sortilin_N"/>
</dbReference>
<feature type="chain" id="PRO_5002665673" description="Sortilin N-terminal domain-containing protein" evidence="2">
    <location>
        <begin position="24"/>
        <end position="1089"/>
    </location>
</feature>
<dbReference type="EMBL" id="AAOA02000002">
    <property type="protein sequence ID" value="EAQ96586.2"/>
    <property type="molecule type" value="Genomic_DNA"/>
</dbReference>
<proteinExistence type="predicted"/>
<feature type="domain" description="Sortilin N-terminal" evidence="3">
    <location>
        <begin position="126"/>
        <end position="251"/>
    </location>
</feature>
<organism evidence="4 5">
    <name type="scientific">Congregibacter litoralis KT71</name>
    <dbReference type="NCBI Taxonomy" id="314285"/>
    <lineage>
        <taxon>Bacteria</taxon>
        <taxon>Pseudomonadati</taxon>
        <taxon>Pseudomonadota</taxon>
        <taxon>Gammaproteobacteria</taxon>
        <taxon>Cellvibrionales</taxon>
        <taxon>Halieaceae</taxon>
        <taxon>Congregibacter</taxon>
    </lineage>
</organism>
<dbReference type="InterPro" id="IPR052025">
    <property type="entry name" value="Xyloglucanase_GH74"/>
</dbReference>
<comment type="caution">
    <text evidence="4">The sequence shown here is derived from an EMBL/GenBank/DDBJ whole genome shotgun (WGS) entry which is preliminary data.</text>
</comment>
<name>A4ABS3_9GAMM</name>
<evidence type="ECO:0000256" key="2">
    <source>
        <dbReference type="SAM" id="SignalP"/>
    </source>
</evidence>
<evidence type="ECO:0000313" key="5">
    <source>
        <dbReference type="Proteomes" id="UP000019205"/>
    </source>
</evidence>
<dbReference type="PANTHER" id="PTHR43739">
    <property type="entry name" value="XYLOGLUCANASE (EUROFUNG)"/>
    <property type="match status" value="1"/>
</dbReference>
<keyword evidence="2" id="KW-0732">Signal</keyword>
<evidence type="ECO:0000259" key="3">
    <source>
        <dbReference type="Pfam" id="PF15902"/>
    </source>
</evidence>
<dbReference type="CDD" id="cd15482">
    <property type="entry name" value="Sialidase_non-viral"/>
    <property type="match status" value="1"/>
</dbReference>
<dbReference type="STRING" id="314285.KT71_06162"/>
<accession>A4ABS3</accession>
<keyword evidence="1" id="KW-0677">Repeat</keyword>
<evidence type="ECO:0000313" key="4">
    <source>
        <dbReference type="EMBL" id="EAQ96586.2"/>
    </source>
</evidence>
<gene>
    <name evidence="4" type="ORF">KT71_06162</name>
</gene>
<dbReference type="AlphaFoldDB" id="A4ABS3"/>
<dbReference type="RefSeq" id="WP_008293065.1">
    <property type="nucleotide sequence ID" value="NZ_CM002299.1"/>
</dbReference>
<dbReference type="PANTHER" id="PTHR43739:SF5">
    <property type="entry name" value="EXO-ALPHA-SIALIDASE"/>
    <property type="match status" value="1"/>
</dbReference>
<reference evidence="4 5" key="2">
    <citation type="journal article" date="2009" name="PLoS ONE">
        <title>The photosynthetic apparatus and its regulation in the aerobic gammaproteobacterium Congregibacter litoralis gen. nov., sp. nov.</title>
        <authorList>
            <person name="Spring S."/>
            <person name="Lunsdorf H."/>
            <person name="Fuchs B.M."/>
            <person name="Tindall B.J."/>
        </authorList>
    </citation>
    <scope>NUCLEOTIDE SEQUENCE [LARGE SCALE GENOMIC DNA]</scope>
    <source>
        <strain evidence="4">KT71</strain>
    </source>
</reference>
<dbReference type="GO" id="GO:0010411">
    <property type="term" value="P:xyloglucan metabolic process"/>
    <property type="evidence" value="ECO:0007669"/>
    <property type="project" value="TreeGrafter"/>
</dbReference>
<sequence length="1089" mass="119668">MKKLLSTVLSVGLSLSMAGSALGAEGGAATSAYDGLEWRNIGPGFMSGRIGDIARHPTDSSTWYVGVASGGVWKTSNAGVTFTPVFDDESAYSIGALAIDPSNPHTVWVGTGENNGGRHIGFGDGIYRSDDGGETWTNMGLPDSQHISTIIVHPEDSDTVWAAVQGPLWTKGGDRGLYMTTDGGQTWEKTLGGGEWTGVTDVVIDSRDPDVLYAATWQHQRTVAAYMGGGPESGLHRSLDGGRTWTKLTEGLPTGNMGKIGLAISLQNPDVVYAAIELDRRKGGVWRSEDRGASWVKGADAVSGGTGPHYYQELTASMHQHDRLYLVGPTVLKSEDGGLSFEPMPHPTQHGDMHAIVFDPEDPDYIMMGTDGGVYESFDLGVTWRYMSNLPVTQYYKLALDDAEPFYNIYGGTQDNNTQGGPSRTDTVNGIRNADWEVVLGGDGHQPATEPGNPDIIYAESQQGHLSRVDMKTGETVFIQPQPAPGEPPERFNWDSPILVSPHSPTRLYFASQRVWRSDNRGDEWTAISGDLTRNEDRMVMPLMDQTWSWDAPWDMFAMSDYNTITSLAESPLEEGLLYAATDDGLIQVSENGGDSWRRVEVGSLPGVPETAFVNDIRADLHDADTVYVAMDNHKYGDFKPYILVSRNRGRSWTSITDGIPDRHLVWRLVQDHERAELMFAGTEFGVFMTLNGGKSWEKFSAGMPTIPIRDIQIQRRENDLVAASFGRGFFVMDDYSALREVSEDALSQEAALFAPRDADWYFPRKVLGARKRGSQGDSLYVAENPPFGAVLTYHLADGFKTLEKTRQDAEKEVLKAGGQVKFEGWDAVEAERREAPPALKMVIRDESGNVIRRLDAPADKGFHRLAWDLRHPYYGSVETPPNWQGIPPRGFMVRPGTYSAELVLLKSGESRLLDEPVTFEVERMYEPALAGASMEEVDAFWKEYSAVYGQVSGARYALGDAMDTIATMQQMLAATAVAPGELDQRLHSLHQELYDIDKALNGNKSVQAVGNYEVHRVTNWLSHASRGVSSSSYGPTPEHRQSLEYAKEVFAPVRERLKAVMESEIPALREELQAAGAPWGPGQPVPAL</sequence>
<dbReference type="HOGENOM" id="CLU_004847_0_0_6"/>
<dbReference type="OrthoDB" id="5664384at2"/>
<dbReference type="SUPFAM" id="SSF110296">
    <property type="entry name" value="Oligoxyloglucan reducing end-specific cellobiohydrolase"/>
    <property type="match status" value="1"/>
</dbReference>
<evidence type="ECO:0000256" key="1">
    <source>
        <dbReference type="ARBA" id="ARBA00022737"/>
    </source>
</evidence>
<dbReference type="Pfam" id="PF15902">
    <property type="entry name" value="Sortilin-Vps10"/>
    <property type="match status" value="1"/>
</dbReference>
<dbReference type="InterPro" id="IPR015943">
    <property type="entry name" value="WD40/YVTN_repeat-like_dom_sf"/>
</dbReference>
<keyword evidence="5" id="KW-1185">Reference proteome</keyword>
<dbReference type="InterPro" id="IPR036278">
    <property type="entry name" value="Sialidase_sf"/>
</dbReference>
<protein>
    <recommendedName>
        <fullName evidence="3">Sortilin N-terminal domain-containing protein</fullName>
    </recommendedName>
</protein>
<reference evidence="4 5" key="1">
    <citation type="journal article" date="2007" name="Proc. Natl. Acad. Sci. U.S.A.">
        <title>Characterization of a marine gammaproteobacterium capable of aerobic anoxygenic photosynthesis.</title>
        <authorList>
            <person name="Fuchs B.M."/>
            <person name="Spring S."/>
            <person name="Teeling H."/>
            <person name="Quast C."/>
            <person name="Wulf J."/>
            <person name="Schattenhofer M."/>
            <person name="Yan S."/>
            <person name="Ferriera S."/>
            <person name="Johnson J."/>
            <person name="Glockner F.O."/>
            <person name="Amann R."/>
        </authorList>
    </citation>
    <scope>NUCLEOTIDE SEQUENCE [LARGE SCALE GENOMIC DNA]</scope>
    <source>
        <strain evidence="4">KT71</strain>
    </source>
</reference>
<dbReference type="Proteomes" id="UP000019205">
    <property type="component" value="Chromosome"/>
</dbReference>
<feature type="signal peptide" evidence="2">
    <location>
        <begin position="1"/>
        <end position="23"/>
    </location>
</feature>
<dbReference type="SUPFAM" id="SSF50939">
    <property type="entry name" value="Sialidases"/>
    <property type="match status" value="2"/>
</dbReference>
<dbReference type="Gene3D" id="2.130.10.10">
    <property type="entry name" value="YVTN repeat-like/Quinoprotein amine dehydrogenase"/>
    <property type="match status" value="4"/>
</dbReference>
<dbReference type="eggNOG" id="COG4447">
    <property type="taxonomic scope" value="Bacteria"/>
</dbReference>